<feature type="non-terminal residue" evidence="2">
    <location>
        <position position="20"/>
    </location>
</feature>
<dbReference type="Proteomes" id="UP000265520">
    <property type="component" value="Unassembled WGS sequence"/>
</dbReference>
<feature type="region of interest" description="Disordered" evidence="1">
    <location>
        <begin position="1"/>
        <end position="20"/>
    </location>
</feature>
<evidence type="ECO:0000313" key="3">
    <source>
        <dbReference type="Proteomes" id="UP000265520"/>
    </source>
</evidence>
<protein>
    <submittedName>
        <fullName evidence="2">Uncharacterized protein</fullName>
    </submittedName>
</protein>
<dbReference type="EMBL" id="LXQA011256987">
    <property type="protein sequence ID" value="MCI90886.1"/>
    <property type="molecule type" value="Genomic_DNA"/>
</dbReference>
<proteinExistence type="predicted"/>
<organism evidence="2 3">
    <name type="scientific">Trifolium medium</name>
    <dbReference type="NCBI Taxonomy" id="97028"/>
    <lineage>
        <taxon>Eukaryota</taxon>
        <taxon>Viridiplantae</taxon>
        <taxon>Streptophyta</taxon>
        <taxon>Embryophyta</taxon>
        <taxon>Tracheophyta</taxon>
        <taxon>Spermatophyta</taxon>
        <taxon>Magnoliopsida</taxon>
        <taxon>eudicotyledons</taxon>
        <taxon>Gunneridae</taxon>
        <taxon>Pentapetalae</taxon>
        <taxon>rosids</taxon>
        <taxon>fabids</taxon>
        <taxon>Fabales</taxon>
        <taxon>Fabaceae</taxon>
        <taxon>Papilionoideae</taxon>
        <taxon>50 kb inversion clade</taxon>
        <taxon>NPAAA clade</taxon>
        <taxon>Hologalegina</taxon>
        <taxon>IRL clade</taxon>
        <taxon>Trifolieae</taxon>
        <taxon>Trifolium</taxon>
    </lineage>
</organism>
<reference evidence="2 3" key="1">
    <citation type="journal article" date="2018" name="Front. Plant Sci.">
        <title>Red Clover (Trifolium pratense) and Zigzag Clover (T. medium) - A Picture of Genomic Similarities and Differences.</title>
        <authorList>
            <person name="Dluhosova J."/>
            <person name="Istvanek J."/>
            <person name="Nedelnik J."/>
            <person name="Repkova J."/>
        </authorList>
    </citation>
    <scope>NUCLEOTIDE SEQUENCE [LARGE SCALE GENOMIC DNA]</scope>
    <source>
        <strain evidence="3">cv. 10/8</strain>
        <tissue evidence="2">Leaf</tissue>
    </source>
</reference>
<comment type="caution">
    <text evidence="2">The sequence shown here is derived from an EMBL/GenBank/DDBJ whole genome shotgun (WGS) entry which is preliminary data.</text>
</comment>
<keyword evidence="3" id="KW-1185">Reference proteome</keyword>
<sequence length="20" mass="2211">MKSKEELGQELEEGSKSKSS</sequence>
<evidence type="ECO:0000256" key="1">
    <source>
        <dbReference type="SAM" id="MobiDB-lite"/>
    </source>
</evidence>
<dbReference type="AlphaFoldDB" id="A0A392VRH2"/>
<evidence type="ECO:0000313" key="2">
    <source>
        <dbReference type="EMBL" id="MCI90886.1"/>
    </source>
</evidence>
<name>A0A392VRH2_9FABA</name>
<accession>A0A392VRH2</accession>